<feature type="transmembrane region" description="Helical" evidence="1">
    <location>
        <begin position="673"/>
        <end position="696"/>
    </location>
</feature>
<dbReference type="Proteomes" id="UP000663918">
    <property type="component" value="Chromosome"/>
</dbReference>
<feature type="transmembrane region" description="Helical" evidence="1">
    <location>
        <begin position="585"/>
        <end position="605"/>
    </location>
</feature>
<accession>A0A975GW64</accession>
<evidence type="ECO:0000313" key="2">
    <source>
        <dbReference type="EMBL" id="QTC92291.1"/>
    </source>
</evidence>
<evidence type="ECO:0000256" key="1">
    <source>
        <dbReference type="SAM" id="Phobius"/>
    </source>
</evidence>
<feature type="transmembrane region" description="Helical" evidence="1">
    <location>
        <begin position="386"/>
        <end position="405"/>
    </location>
</feature>
<gene>
    <name evidence="2" type="ORF">IFJ75_05195</name>
</gene>
<feature type="transmembrane region" description="Helical" evidence="1">
    <location>
        <begin position="417"/>
        <end position="440"/>
    </location>
</feature>
<organism evidence="2 3">
    <name type="scientific">Brevundimonas goettingensis</name>
    <dbReference type="NCBI Taxonomy" id="2774190"/>
    <lineage>
        <taxon>Bacteria</taxon>
        <taxon>Pseudomonadati</taxon>
        <taxon>Pseudomonadota</taxon>
        <taxon>Alphaproteobacteria</taxon>
        <taxon>Caulobacterales</taxon>
        <taxon>Caulobacteraceae</taxon>
        <taxon>Brevundimonas</taxon>
    </lineage>
</organism>
<keyword evidence="1" id="KW-0812">Transmembrane</keyword>
<name>A0A975GW64_9CAUL</name>
<feature type="transmembrane region" description="Helical" evidence="1">
    <location>
        <begin position="643"/>
        <end position="661"/>
    </location>
</feature>
<keyword evidence="3" id="KW-1185">Reference proteome</keyword>
<feature type="transmembrane region" description="Helical" evidence="1">
    <location>
        <begin position="481"/>
        <end position="499"/>
    </location>
</feature>
<dbReference type="RefSeq" id="WP_207931572.1">
    <property type="nucleotide sequence ID" value="NZ_CP062222.1"/>
</dbReference>
<feature type="transmembrane region" description="Helical" evidence="1">
    <location>
        <begin position="805"/>
        <end position="826"/>
    </location>
</feature>
<keyword evidence="1" id="KW-0472">Membrane</keyword>
<reference evidence="2" key="1">
    <citation type="submission" date="2020-09" db="EMBL/GenBank/DDBJ databases">
        <title>Brevundimonas sp. LVF2 isolated from a puddle in Goettingen, Germany.</title>
        <authorList>
            <person name="Friedrich I."/>
            <person name="Klassen A."/>
            <person name="Hannes N."/>
            <person name="Schneider D."/>
            <person name="Hertel R."/>
            <person name="Daniel R."/>
        </authorList>
    </citation>
    <scope>NUCLEOTIDE SEQUENCE</scope>
    <source>
        <strain evidence="2">LVF2</strain>
    </source>
</reference>
<keyword evidence="1" id="KW-1133">Transmembrane helix</keyword>
<dbReference type="AlphaFoldDB" id="A0A975GW64"/>
<feature type="transmembrane region" description="Helical" evidence="1">
    <location>
        <begin position="617"/>
        <end position="637"/>
    </location>
</feature>
<feature type="transmembrane region" description="Helical" evidence="1">
    <location>
        <begin position="838"/>
        <end position="860"/>
    </location>
</feature>
<dbReference type="EMBL" id="CP062222">
    <property type="protein sequence ID" value="QTC92291.1"/>
    <property type="molecule type" value="Genomic_DNA"/>
</dbReference>
<protein>
    <submittedName>
        <fullName evidence="2">Uncharacterized protein</fullName>
    </submittedName>
</protein>
<dbReference type="KEGG" id="bgoe:IFJ75_05195"/>
<evidence type="ECO:0000313" key="3">
    <source>
        <dbReference type="Proteomes" id="UP000663918"/>
    </source>
</evidence>
<proteinExistence type="predicted"/>
<feature type="transmembrane region" description="Helical" evidence="1">
    <location>
        <begin position="446"/>
        <end position="469"/>
    </location>
</feature>
<feature type="transmembrane region" description="Helical" evidence="1">
    <location>
        <begin position="880"/>
        <end position="897"/>
    </location>
</feature>
<sequence length="907" mass="96110">MTGWLGVVFSALFLAAVWAIWRASDRSRPMTPWLVGLGVAIAPALVWASLIDGALNGRFGDMHLSLSRLTVDVTRGSLSIGGGPDDDLFIRGASPSVVTIPRQAPGKGAVLMEVPEAPAPNPVGETLSVAAVRHGGSYDVIGAQDFDPGMAVCLKGCEAPDAVWYRFERGPFHFEQDGKAGPALPQRRAFGLAPTVSWKPSQAIHPLNRVLPGAPATHGFVYQTGKLFGGWKIVLLDPKARLGKVEGGQVVPFPTPKPEPIPVDQARALSIWDIRTYNAVDPGDPLGRLQERREIALGQSGTVLTAALSTPAVERVGRCPRNGSPSPVAPDFPVLGGDLSNALTQDLPYPEPAHCAELVSGTFRLTDPVAVGKAAELRLDRLGGPWILGWLSLAWAVVVLAVWGEDWRGESGGKRRLHWMLFVALQALLAMRMLTAFAGLVADPELAGGITVVGEAGLAYVAMTGLFLLMAPPTQGRALRLALVFGFMLAVSLALHLWMGGPFWSPTPGGLSLLATAGVLALSALQAWGATERGADLVQNLQSRAQGLVPELLRNRTVDWKTVLPTTGIVRGLLGLMSIKERLPVLGFAVSALYTPALILGFSSLMAEGAKASGRQAIRLGLAFCLSLGVLFVLLPVGVKDNGYALVGIPIMVMAAMGVWERRRRATDGEARLAAAAWAAPLCGAVLMVFAALVVFQAPAAASPEDLARAAVSASDQPALDILSRAGAYSQNQLRLWAFGSPDQVERYGSWEAENLRVWSQHLSDYTATLFGRGWLAPVNLSVLKPVQLNDNVSTIHIMAPYGRFGAAALLLCLGVLAAAAARATRPDVAGEPGQGRILGLMALWILFGVGAYVVLANLQLAPFTGRNVYLLAAASDSDLLEGMTLFFMAWFGLTALRPSTPEDEVV</sequence>